<dbReference type="AlphaFoldDB" id="A0A015JEW7"/>
<name>A0A015JEW7_RHIIW</name>
<evidence type="ECO:0000313" key="1">
    <source>
        <dbReference type="EMBL" id="EXX53509.1"/>
    </source>
</evidence>
<organism evidence="1 3">
    <name type="scientific">Rhizophagus irregularis (strain DAOM 197198w)</name>
    <name type="common">Glomus intraradices</name>
    <dbReference type="NCBI Taxonomy" id="1432141"/>
    <lineage>
        <taxon>Eukaryota</taxon>
        <taxon>Fungi</taxon>
        <taxon>Fungi incertae sedis</taxon>
        <taxon>Mucoromycota</taxon>
        <taxon>Glomeromycotina</taxon>
        <taxon>Glomeromycetes</taxon>
        <taxon>Glomerales</taxon>
        <taxon>Glomeraceae</taxon>
        <taxon>Rhizophagus</taxon>
    </lineage>
</organism>
<evidence type="ECO:0000313" key="2">
    <source>
        <dbReference type="EMBL" id="EXX61845.1"/>
    </source>
</evidence>
<protein>
    <submittedName>
        <fullName evidence="1">Uncharacterized protein</fullName>
    </submittedName>
</protein>
<dbReference type="OrthoDB" id="2356492at2759"/>
<sequence>MVKTGNSDPNRSKLCELVTKEWNKIKRKDKPEIDDIIKDYLATPYNLCNIQTMRSIPSGSREKSLPNLSTICTVDPVPEISINVSSQQKTANEIQIAKKKLTEFEQIYHRSKSKNQASISHQSGSLLTFDPVIRKK</sequence>
<reference evidence="1 3" key="1">
    <citation type="submission" date="2014-02" db="EMBL/GenBank/DDBJ databases">
        <title>Single nucleus genome sequencing reveals high similarity among nuclei of an endomycorrhizal fungus.</title>
        <authorList>
            <person name="Lin K."/>
            <person name="Geurts R."/>
            <person name="Zhang Z."/>
            <person name="Limpens E."/>
            <person name="Saunders D.G."/>
            <person name="Mu D."/>
            <person name="Pang E."/>
            <person name="Cao H."/>
            <person name="Cha H."/>
            <person name="Lin T."/>
            <person name="Zhou Q."/>
            <person name="Shang Y."/>
            <person name="Li Y."/>
            <person name="Ivanov S."/>
            <person name="Sharma T."/>
            <person name="Velzen R.V."/>
            <person name="Ruijter N.D."/>
            <person name="Aanen D.K."/>
            <person name="Win J."/>
            <person name="Kamoun S."/>
            <person name="Bisseling T."/>
            <person name="Huang S."/>
        </authorList>
    </citation>
    <scope>NUCLEOTIDE SEQUENCE [LARGE SCALE GENOMIC DNA]</scope>
    <source>
        <strain evidence="1">DAOM 197198w</strain>
        <strain evidence="3">DAOM197198w</strain>
    </source>
</reference>
<accession>A0A015JEW7</accession>
<dbReference type="Proteomes" id="UP000022910">
    <property type="component" value="Unassembled WGS sequence"/>
</dbReference>
<dbReference type="EMBL" id="JEMT01028868">
    <property type="protein sequence ID" value="EXX53509.1"/>
    <property type="molecule type" value="Genomic_DNA"/>
</dbReference>
<comment type="caution">
    <text evidence="1">The sequence shown here is derived from an EMBL/GenBank/DDBJ whole genome shotgun (WGS) entry which is preliminary data.</text>
</comment>
<dbReference type="EMBL" id="JEMT01024991">
    <property type="protein sequence ID" value="EXX61845.1"/>
    <property type="molecule type" value="Genomic_DNA"/>
</dbReference>
<keyword evidence="3" id="KW-1185">Reference proteome</keyword>
<evidence type="ECO:0000313" key="3">
    <source>
        <dbReference type="Proteomes" id="UP000022910"/>
    </source>
</evidence>
<dbReference type="HOGENOM" id="CLU_115527_0_0_1"/>
<gene>
    <name evidence="2" type="ORF">RirG_167340</name>
    <name evidence="1" type="ORF">RirG_243200</name>
</gene>
<proteinExistence type="predicted"/>